<evidence type="ECO:0000313" key="2">
    <source>
        <dbReference type="EMBL" id="KAJ9588272.1"/>
    </source>
</evidence>
<feature type="transmembrane region" description="Helical" evidence="1">
    <location>
        <begin position="12"/>
        <end position="33"/>
    </location>
</feature>
<name>A0AAD7ZXY3_DIPPU</name>
<reference evidence="2" key="2">
    <citation type="submission" date="2023-05" db="EMBL/GenBank/DDBJ databases">
        <authorList>
            <person name="Fouks B."/>
        </authorList>
    </citation>
    <scope>NUCLEOTIDE SEQUENCE</scope>
    <source>
        <strain evidence="2">Stay&amp;Tobe</strain>
        <tissue evidence="2">Testes</tissue>
    </source>
</reference>
<organism evidence="2 3">
    <name type="scientific">Diploptera punctata</name>
    <name type="common">Pacific beetle cockroach</name>
    <dbReference type="NCBI Taxonomy" id="6984"/>
    <lineage>
        <taxon>Eukaryota</taxon>
        <taxon>Metazoa</taxon>
        <taxon>Ecdysozoa</taxon>
        <taxon>Arthropoda</taxon>
        <taxon>Hexapoda</taxon>
        <taxon>Insecta</taxon>
        <taxon>Pterygota</taxon>
        <taxon>Neoptera</taxon>
        <taxon>Polyneoptera</taxon>
        <taxon>Dictyoptera</taxon>
        <taxon>Blattodea</taxon>
        <taxon>Blaberoidea</taxon>
        <taxon>Blaberidae</taxon>
        <taxon>Diplopterinae</taxon>
        <taxon>Diploptera</taxon>
    </lineage>
</organism>
<reference evidence="2" key="1">
    <citation type="journal article" date="2023" name="IScience">
        <title>Live-bearing cockroach genome reveals convergent evolutionary mechanisms linked to viviparity in insects and beyond.</title>
        <authorList>
            <person name="Fouks B."/>
            <person name="Harrison M.C."/>
            <person name="Mikhailova A.A."/>
            <person name="Marchal E."/>
            <person name="English S."/>
            <person name="Carruthers M."/>
            <person name="Jennings E.C."/>
            <person name="Chiamaka E.L."/>
            <person name="Frigard R.A."/>
            <person name="Pippel M."/>
            <person name="Attardo G.M."/>
            <person name="Benoit J.B."/>
            <person name="Bornberg-Bauer E."/>
            <person name="Tobe S.S."/>
        </authorList>
    </citation>
    <scope>NUCLEOTIDE SEQUENCE</scope>
    <source>
        <strain evidence="2">Stay&amp;Tobe</strain>
    </source>
</reference>
<keyword evidence="1" id="KW-1133">Transmembrane helix</keyword>
<keyword evidence="1" id="KW-0812">Transmembrane</keyword>
<sequence>ILNSRSVSNCGFSNFFLIVAAPITRTLICLLRRKEISRTPAYRACKTLTLREKIQAWTVMFLHRQVLLYYLFYLMRILLNAEACRSWIPCQLIHYDPAKQELLTTLEVLMINNESKHFWLLSPSIRPQVDLPA</sequence>
<evidence type="ECO:0000313" key="3">
    <source>
        <dbReference type="Proteomes" id="UP001233999"/>
    </source>
</evidence>
<comment type="caution">
    <text evidence="2">The sequence shown here is derived from an EMBL/GenBank/DDBJ whole genome shotgun (WGS) entry which is preliminary data.</text>
</comment>
<keyword evidence="3" id="KW-1185">Reference proteome</keyword>
<feature type="non-terminal residue" evidence="2">
    <location>
        <position position="133"/>
    </location>
</feature>
<evidence type="ECO:0000256" key="1">
    <source>
        <dbReference type="SAM" id="Phobius"/>
    </source>
</evidence>
<keyword evidence="1" id="KW-0472">Membrane</keyword>
<dbReference type="Proteomes" id="UP001233999">
    <property type="component" value="Unassembled WGS sequence"/>
</dbReference>
<dbReference type="EMBL" id="JASPKZ010005696">
    <property type="protein sequence ID" value="KAJ9588272.1"/>
    <property type="molecule type" value="Genomic_DNA"/>
</dbReference>
<gene>
    <name evidence="2" type="ORF">L9F63_018360</name>
</gene>
<feature type="non-terminal residue" evidence="2">
    <location>
        <position position="1"/>
    </location>
</feature>
<dbReference type="AlphaFoldDB" id="A0AAD7ZXY3"/>
<protein>
    <submittedName>
        <fullName evidence="2">Uncharacterized protein</fullName>
    </submittedName>
</protein>
<accession>A0AAD7ZXY3</accession>
<proteinExistence type="predicted"/>